<dbReference type="AlphaFoldDB" id="A0A4R0Z2F8"/>
<feature type="region of interest" description="Disordered" evidence="7">
    <location>
        <begin position="787"/>
        <end position="808"/>
    </location>
</feature>
<keyword evidence="3" id="KW-0865">Zymogen</keyword>
<dbReference type="GO" id="GO:0046872">
    <property type="term" value="F:metal ion binding"/>
    <property type="evidence" value="ECO:0007669"/>
    <property type="project" value="UniProtKB-KW"/>
</dbReference>
<feature type="transmembrane region" description="Helical" evidence="8">
    <location>
        <begin position="12"/>
        <end position="32"/>
    </location>
</feature>
<keyword evidence="10" id="KW-1185">Reference proteome</keyword>
<evidence type="ECO:0000313" key="9">
    <source>
        <dbReference type="EMBL" id="TCI13638.1"/>
    </source>
</evidence>
<gene>
    <name evidence="9" type="ORF">EZM97_10380</name>
</gene>
<dbReference type="SUPFAM" id="SSF56235">
    <property type="entry name" value="N-terminal nucleophile aminohydrolases (Ntn hydrolases)"/>
    <property type="match status" value="1"/>
</dbReference>
<dbReference type="InterPro" id="IPR029055">
    <property type="entry name" value="Ntn_hydrolases_N"/>
</dbReference>
<comment type="caution">
    <text evidence="9">The sequence shown here is derived from an EMBL/GenBank/DDBJ whole genome shotgun (WGS) entry which is preliminary data.</text>
</comment>
<evidence type="ECO:0000313" key="10">
    <source>
        <dbReference type="Proteomes" id="UP000291822"/>
    </source>
</evidence>
<dbReference type="InterPro" id="IPR043146">
    <property type="entry name" value="Penicillin_amidase_N_B-knob"/>
</dbReference>
<dbReference type="Proteomes" id="UP000291822">
    <property type="component" value="Unassembled WGS sequence"/>
</dbReference>
<keyword evidence="8" id="KW-0812">Transmembrane</keyword>
<evidence type="ECO:0000256" key="2">
    <source>
        <dbReference type="ARBA" id="ARBA00022801"/>
    </source>
</evidence>
<proteinExistence type="inferred from homology"/>
<feature type="active site" description="Nucleophile" evidence="5">
    <location>
        <position position="272"/>
    </location>
</feature>
<keyword evidence="8" id="KW-0472">Membrane</keyword>
<evidence type="ECO:0000256" key="3">
    <source>
        <dbReference type="ARBA" id="ARBA00023145"/>
    </source>
</evidence>
<name>A0A4R0Z2F8_9GAMM</name>
<reference evidence="9 10" key="1">
    <citation type="submission" date="2019-02" db="EMBL/GenBank/DDBJ databases">
        <title>Dyella amyloliquefaciens sp. nov., isolated from forest soil.</title>
        <authorList>
            <person name="Gao Z.-H."/>
            <person name="Qiu L.-H."/>
        </authorList>
    </citation>
    <scope>NUCLEOTIDE SEQUENCE [LARGE SCALE GENOMIC DNA]</scope>
    <source>
        <strain evidence="9 10">KACC 12747</strain>
    </source>
</reference>
<dbReference type="Gene3D" id="3.60.20.10">
    <property type="entry name" value="Glutamine Phosphoribosylpyrophosphate, subunit 1, domain 1"/>
    <property type="match status" value="1"/>
</dbReference>
<dbReference type="Gene3D" id="1.10.439.10">
    <property type="entry name" value="Penicillin Amidohydrolase, domain 1"/>
    <property type="match status" value="1"/>
</dbReference>
<dbReference type="Gene3D" id="1.10.1400.10">
    <property type="match status" value="1"/>
</dbReference>
<dbReference type="InterPro" id="IPR043147">
    <property type="entry name" value="Penicillin_amidase_A-knob"/>
</dbReference>
<keyword evidence="6" id="KW-0479">Metal-binding</keyword>
<dbReference type="PANTHER" id="PTHR34218:SF4">
    <property type="entry name" value="ACYL-HOMOSERINE LACTONE ACYLASE QUIP"/>
    <property type="match status" value="1"/>
</dbReference>
<dbReference type="InterPro" id="IPR023343">
    <property type="entry name" value="Penicillin_amidase_dom1"/>
</dbReference>
<comment type="cofactor">
    <cofactor evidence="6">
        <name>Ca(2+)</name>
        <dbReference type="ChEBI" id="CHEBI:29108"/>
    </cofactor>
    <text evidence="6">Binds 1 Ca(2+) ion per dimer.</text>
</comment>
<dbReference type="GO" id="GO:0016811">
    <property type="term" value="F:hydrolase activity, acting on carbon-nitrogen (but not peptide) bonds, in linear amides"/>
    <property type="evidence" value="ECO:0007669"/>
    <property type="project" value="InterPro"/>
</dbReference>
<sequence>MTTPRRIRWLRYLLSTVLILLLVAFGAVWYLVAGSRAKLDGTVTAKGLSDSVSVSRDALGTVTLQGKNRDDLSYALGYVHAQERFFGMDLMRRLPAGELSELVGPKALDVDINHRRHRMRATAEAAFAQLSVEDKRLLERYAEGVNQGLADLHAKPWEYFLLHTQPRPWKPEDTFLVIAAMYLDLNGDGQNQRELAISQLRSVLPRQVADFLLSPDPDWEAPLKGDLSRPSVTPSQDVLDLREHPSAPSEPESASALALAILPALEEARPGSNNFAVAGNLTESGAAILANDMHLSLRVPNIWFRTRLRYEDPTAPNNQRDANGVTLPGTPALVVGSNGQVAWGFTNSYGDWLDWVRVLRDPNDPGKYKVPEGWATMESHDEVIAIKDRPARVLKVETTRWGPIMGADVDGTPLALSWIADSPRAYNLGVMKLEHARDVSGALDLAPQMGMPPQNLLAADIAGHIGWTVTGNSIPLRSGFDPQLPADWSQAGQGWIGWATPDQYPRIENPGDGRLWTANNRTVDGAELALLGNGGFDLGARAQQIRDGLRTRNSFGPGNLLDIQLDNRALFLGRWQRLLQDTLAGTRDPALVELRQLTDAWRNRAAIDSVDYRLVRAFRKKVTAAVLAPFVAQVRVTHKDFQWPAMNSSESAVWTLVRDRPMHLLDARYADWNALLVDAARQVAQELGKEPGGLAARTWGEVNTTGIRHPLSGALPGLLARVLDMPDEPIPGDQDMPRVDKPGFGASERMDVMPGHEAQSILHMPGGQSDNPLSPYYGAGHEDWVNGRPTPLLPGPDQHVMTLEPARH</sequence>
<dbReference type="GO" id="GO:0017000">
    <property type="term" value="P:antibiotic biosynthetic process"/>
    <property type="evidence" value="ECO:0007669"/>
    <property type="project" value="InterPro"/>
</dbReference>
<evidence type="ECO:0000256" key="4">
    <source>
        <dbReference type="ARBA" id="ARBA00038735"/>
    </source>
</evidence>
<dbReference type="PIRSF" id="PIRSF001227">
    <property type="entry name" value="Pen_acylase"/>
    <property type="match status" value="1"/>
</dbReference>
<dbReference type="RefSeq" id="WP_131149580.1">
    <property type="nucleotide sequence ID" value="NZ_SJTG01000001.1"/>
</dbReference>
<evidence type="ECO:0000256" key="8">
    <source>
        <dbReference type="SAM" id="Phobius"/>
    </source>
</evidence>
<dbReference type="InterPro" id="IPR002692">
    <property type="entry name" value="S45"/>
</dbReference>
<dbReference type="CDD" id="cd03747">
    <property type="entry name" value="Ntn_PGA_like"/>
    <property type="match status" value="1"/>
</dbReference>
<feature type="binding site" evidence="6">
    <location>
        <position position="351"/>
    </location>
    <ligand>
        <name>Ca(2+)</name>
        <dbReference type="ChEBI" id="CHEBI:29108"/>
    </ligand>
</feature>
<comment type="similarity">
    <text evidence="1">Belongs to the peptidase S45 family.</text>
</comment>
<dbReference type="Gene3D" id="2.30.120.10">
    <property type="match status" value="1"/>
</dbReference>
<dbReference type="EMBL" id="SJTG01000001">
    <property type="protein sequence ID" value="TCI13638.1"/>
    <property type="molecule type" value="Genomic_DNA"/>
</dbReference>
<feature type="region of interest" description="Disordered" evidence="7">
    <location>
        <begin position="222"/>
        <end position="253"/>
    </location>
</feature>
<feature type="binding site" evidence="6">
    <location>
        <position position="194"/>
    </location>
    <ligand>
        <name>Ca(2+)</name>
        <dbReference type="ChEBI" id="CHEBI:29108"/>
    </ligand>
</feature>
<dbReference type="PANTHER" id="PTHR34218">
    <property type="entry name" value="PEPTIDASE S45 PENICILLIN AMIDASE"/>
    <property type="match status" value="1"/>
</dbReference>
<keyword evidence="2" id="KW-0378">Hydrolase</keyword>
<organism evidence="9 10">
    <name type="scientific">Dyella soli</name>
    <dbReference type="NCBI Taxonomy" id="522319"/>
    <lineage>
        <taxon>Bacteria</taxon>
        <taxon>Pseudomonadati</taxon>
        <taxon>Pseudomonadota</taxon>
        <taxon>Gammaproteobacteria</taxon>
        <taxon>Lysobacterales</taxon>
        <taxon>Rhodanobacteraceae</taxon>
        <taxon>Dyella</taxon>
    </lineage>
</organism>
<comment type="subunit">
    <text evidence="4">Heterodimer of an alpha subunit and a beta subunit processed from the same precursor.</text>
</comment>
<evidence type="ECO:0000256" key="5">
    <source>
        <dbReference type="PIRSR" id="PIRSR001227-1"/>
    </source>
</evidence>
<feature type="binding site" evidence="6">
    <location>
        <position position="482"/>
    </location>
    <ligand>
        <name>Ca(2+)</name>
        <dbReference type="ChEBI" id="CHEBI:29108"/>
    </ligand>
</feature>
<evidence type="ECO:0000256" key="7">
    <source>
        <dbReference type="SAM" id="MobiDB-lite"/>
    </source>
</evidence>
<evidence type="ECO:0000256" key="6">
    <source>
        <dbReference type="PIRSR" id="PIRSR001227-2"/>
    </source>
</evidence>
<evidence type="ECO:0000256" key="1">
    <source>
        <dbReference type="ARBA" id="ARBA00006586"/>
    </source>
</evidence>
<keyword evidence="8" id="KW-1133">Transmembrane helix</keyword>
<keyword evidence="6" id="KW-0106">Calcium</keyword>
<dbReference type="InterPro" id="IPR014395">
    <property type="entry name" value="Pen/GL7ACA/AHL_acylase"/>
</dbReference>
<accession>A0A4R0Z2F8</accession>
<protein>
    <submittedName>
        <fullName evidence="9">Penicillin acylase family protein</fullName>
    </submittedName>
</protein>
<dbReference type="Pfam" id="PF01804">
    <property type="entry name" value="Penicil_amidase"/>
    <property type="match status" value="1"/>
</dbReference>
<feature type="binding site" evidence="6">
    <location>
        <position position="354"/>
    </location>
    <ligand>
        <name>Ca(2+)</name>
        <dbReference type="ChEBI" id="CHEBI:29108"/>
    </ligand>
</feature>